<dbReference type="PANTHER" id="PTHR24114">
    <property type="entry name" value="LEUCINE RICH REPEAT FAMILY PROTEIN"/>
    <property type="match status" value="1"/>
</dbReference>
<dbReference type="SMART" id="SM00368">
    <property type="entry name" value="LRR_RI"/>
    <property type="match status" value="6"/>
</dbReference>
<dbReference type="InterPro" id="IPR052394">
    <property type="entry name" value="LRR-containing"/>
</dbReference>
<protein>
    <submittedName>
        <fullName evidence="2">Uncharacterized protein</fullName>
    </submittedName>
</protein>
<comment type="caution">
    <text evidence="2">The sequence shown here is derived from an EMBL/GenBank/DDBJ whole genome shotgun (WGS) entry which is preliminary data.</text>
</comment>
<dbReference type="PANTHER" id="PTHR24114:SF2">
    <property type="entry name" value="F-BOX DOMAIN-CONTAINING PROTEIN-RELATED"/>
    <property type="match status" value="1"/>
</dbReference>
<organism evidence="2 4">
    <name type="scientific">Aphanomyces astaci</name>
    <name type="common">Crayfish plague agent</name>
    <dbReference type="NCBI Taxonomy" id="112090"/>
    <lineage>
        <taxon>Eukaryota</taxon>
        <taxon>Sar</taxon>
        <taxon>Stramenopiles</taxon>
        <taxon>Oomycota</taxon>
        <taxon>Saprolegniomycetes</taxon>
        <taxon>Saprolegniales</taxon>
        <taxon>Verrucalvaceae</taxon>
        <taxon>Aphanomyces</taxon>
    </lineage>
</organism>
<evidence type="ECO:0000313" key="2">
    <source>
        <dbReference type="EMBL" id="RHY11627.1"/>
    </source>
</evidence>
<accession>A0A397B1N6</accession>
<feature type="region of interest" description="Disordered" evidence="1">
    <location>
        <begin position="16"/>
        <end position="36"/>
    </location>
</feature>
<feature type="region of interest" description="Disordered" evidence="1">
    <location>
        <begin position="157"/>
        <end position="187"/>
    </location>
</feature>
<dbReference type="InterPro" id="IPR001611">
    <property type="entry name" value="Leu-rich_rpt"/>
</dbReference>
<dbReference type="Gene3D" id="3.80.10.10">
    <property type="entry name" value="Ribonuclease Inhibitor"/>
    <property type="match status" value="2"/>
</dbReference>
<evidence type="ECO:0000313" key="5">
    <source>
        <dbReference type="Proteomes" id="UP000283543"/>
    </source>
</evidence>
<dbReference type="EMBL" id="QUTB01008325">
    <property type="protein sequence ID" value="RHY42853.1"/>
    <property type="molecule type" value="Genomic_DNA"/>
</dbReference>
<dbReference type="EMBL" id="QUSZ01005004">
    <property type="protein sequence ID" value="RHY11627.1"/>
    <property type="molecule type" value="Genomic_DNA"/>
</dbReference>
<reference evidence="4 5" key="1">
    <citation type="submission" date="2018-08" db="EMBL/GenBank/DDBJ databases">
        <title>Aphanomyces genome sequencing and annotation.</title>
        <authorList>
            <person name="Minardi D."/>
            <person name="Oidtmann B."/>
            <person name="Van Der Giezen M."/>
            <person name="Studholme D.J."/>
        </authorList>
    </citation>
    <scope>NUCLEOTIDE SEQUENCE [LARGE SCALE GENOMIC DNA]</scope>
    <source>
        <strain evidence="2 4">Kv</strain>
        <strain evidence="3 5">Si</strain>
    </source>
</reference>
<dbReference type="Proteomes" id="UP000283543">
    <property type="component" value="Unassembled WGS sequence"/>
</dbReference>
<gene>
    <name evidence="3" type="ORF">DYB34_005376</name>
    <name evidence="2" type="ORF">DYB36_001802</name>
</gene>
<dbReference type="AlphaFoldDB" id="A0A397B1N6"/>
<dbReference type="SUPFAM" id="SSF52047">
    <property type="entry name" value="RNI-like"/>
    <property type="match status" value="1"/>
</dbReference>
<sequence length="1060" mass="117018">MDRDLDAYMSLDHLRNPERALPALSPRNSNRKKRQAFPRANLWSWKTSDTIVDPKPPDTAASVARKGDDHLHVIDRRASTRFFAAATLVASAPARRSPKSPGRARLNKITRRLSAFIQHPDFKTVGGGAIPIAPTRPAGDPSVSADTSILSATSETFESMTEGDGEVDALSAEGSTSPGNDDTISKGQVAGTSMRDLEGNVYTGASADDFLGDDVQSKFWDIYASGPANQARRPDSSRGRYIRRCEDEALLPLPVFDLRLAKQPVPRYTETGELHYSNYFLGDKRAEAMGDALELLPVQVTSICMTDAGMTGQGSAAVVRGVVKDDLVELNLSHNKVGVKGYMKLNAVLDNAALHLKVLNLSNNNLGDQSVTALVRALLKRCTLTTLNLGHNKVFHSATIVGELLRVKSSLTMLDLSWNQIRGDPAIHLVQAMVENNTLLDLILSDNSLGNSGGADIHLATSLLENKTLKRLNVSNNHIKGRSIFVFVDLCTKNTTLEHLNVGSNPIGTAGVEAILYAMASSSMKCEWEVADCNIDIQEYLYSHTYCTGPYTLNLDDRSDTFVLKELLAMYAQNRLVLSNVLHDDRPITLTKGQLPLPPTAKAEKGQVPNHGTLTLLATQDDESCPDLHLKDAPFQRLKQLIGSSFALDDYKKMTMIKILADGFCVTVKQANALLKLFESTTCQAEKAAAAVALIPRLSNSEHHTIDDENYMGCPGPIGGIFFEDKDNDGKIDVCGDITVLVGLTNLSQIEQGYVEQKLGKWIAFNPANPTGFYRLNMSNFVDRRIMFCLIEANAADRKFRVSNKLPDVSQFATNNGFRNARYNHKAIVFDSSWSLPRFGVLEFDFVVTRRPPHGAIPITDAAFEQFFKEFKAIPDMKLVGLRAISNRYYFTARHAQRLMEYFSPYEKMHNVVVRLEVFVILLGRIVDEVNFNDALSVLDSTSRKKLIDRVGIVQVFNPISPCGKYELNLAEHDQRYVASILLQLAHAQEGSLMEIALDGKDVPDILAIWASDADIPVVGTFKCKFMTTNRCHSIVQLQDNSIRRRISAALLFKPNELGN</sequence>
<dbReference type="Proteomes" id="UP000265427">
    <property type="component" value="Unassembled WGS sequence"/>
</dbReference>
<proteinExistence type="predicted"/>
<evidence type="ECO:0000313" key="4">
    <source>
        <dbReference type="Proteomes" id="UP000265427"/>
    </source>
</evidence>
<dbReference type="VEuPathDB" id="FungiDB:H257_01838"/>
<dbReference type="InterPro" id="IPR032675">
    <property type="entry name" value="LRR_dom_sf"/>
</dbReference>
<evidence type="ECO:0000256" key="1">
    <source>
        <dbReference type="SAM" id="MobiDB-lite"/>
    </source>
</evidence>
<evidence type="ECO:0000313" key="3">
    <source>
        <dbReference type="EMBL" id="RHY42853.1"/>
    </source>
</evidence>
<dbReference type="Pfam" id="PF13516">
    <property type="entry name" value="LRR_6"/>
    <property type="match status" value="4"/>
</dbReference>
<name>A0A397B1N6_APHAT</name>
<feature type="compositionally biased region" description="Polar residues" evidence="1">
    <location>
        <begin position="173"/>
        <end position="186"/>
    </location>
</feature>